<gene>
    <name evidence="2" type="ORF">DdX_16816</name>
</gene>
<keyword evidence="1" id="KW-0732">Signal</keyword>
<keyword evidence="3" id="KW-1185">Reference proteome</keyword>
<dbReference type="AlphaFoldDB" id="A0AAD4QZS4"/>
<sequence length="411" mass="47245">MSRLPQILLSILTFTAILNFSTCHTDEQKDNAAKNRVWTLEVANSVRKYDPSFGVHNQKHKSFKGDELRLHQPTGFPEYDLFKGAVDYYEKQRAKPGDEPEPEEAPKKRNIKLPAVFTTKVLNPKNVDSKDFIALIAAFGHTYLDAGIWNWLNKEPKVLYKFLTKKGYTIEGGSGKKSERTGDRKELNSADIEVLKEMLDKAKAFIKEESMILGLPVETEKKEDQFLSDDLLTEGLTSSSVEMDRNEVLEPTKIYPSLSPAVRFPNYNITPKITKDKEKHNKEKLALLVKSLYLLDLGLYLSRRAMNPKKPLPKKATVANPTVENPMEFFVYVEINEMIKKIRDLDPKKENKEVWGRLCVYDRDNPNAKQLKQSVEITIPEMLRTRKIKTGQELVDVMHMIVNPLRLHTLR</sequence>
<feature type="signal peptide" evidence="1">
    <location>
        <begin position="1"/>
        <end position="23"/>
    </location>
</feature>
<evidence type="ECO:0000256" key="1">
    <source>
        <dbReference type="SAM" id="SignalP"/>
    </source>
</evidence>
<feature type="chain" id="PRO_5042275028" description="Lipoprotein" evidence="1">
    <location>
        <begin position="24"/>
        <end position="411"/>
    </location>
</feature>
<dbReference type="EMBL" id="JAKKPZ010000150">
    <property type="protein sequence ID" value="KAI1700297.1"/>
    <property type="molecule type" value="Genomic_DNA"/>
</dbReference>
<comment type="caution">
    <text evidence="2">The sequence shown here is derived from an EMBL/GenBank/DDBJ whole genome shotgun (WGS) entry which is preliminary data.</text>
</comment>
<evidence type="ECO:0000313" key="3">
    <source>
        <dbReference type="Proteomes" id="UP001201812"/>
    </source>
</evidence>
<evidence type="ECO:0000313" key="2">
    <source>
        <dbReference type="EMBL" id="KAI1700297.1"/>
    </source>
</evidence>
<dbReference type="Proteomes" id="UP001201812">
    <property type="component" value="Unassembled WGS sequence"/>
</dbReference>
<accession>A0AAD4QZS4</accession>
<name>A0AAD4QZS4_9BILA</name>
<evidence type="ECO:0008006" key="4">
    <source>
        <dbReference type="Google" id="ProtNLM"/>
    </source>
</evidence>
<proteinExistence type="predicted"/>
<protein>
    <recommendedName>
        <fullName evidence="4">Lipoprotein</fullName>
    </recommendedName>
</protein>
<organism evidence="2 3">
    <name type="scientific">Ditylenchus destructor</name>
    <dbReference type="NCBI Taxonomy" id="166010"/>
    <lineage>
        <taxon>Eukaryota</taxon>
        <taxon>Metazoa</taxon>
        <taxon>Ecdysozoa</taxon>
        <taxon>Nematoda</taxon>
        <taxon>Chromadorea</taxon>
        <taxon>Rhabditida</taxon>
        <taxon>Tylenchina</taxon>
        <taxon>Tylenchomorpha</taxon>
        <taxon>Sphaerularioidea</taxon>
        <taxon>Anguinidae</taxon>
        <taxon>Anguininae</taxon>
        <taxon>Ditylenchus</taxon>
    </lineage>
</organism>
<reference evidence="2" key="1">
    <citation type="submission" date="2022-01" db="EMBL/GenBank/DDBJ databases">
        <title>Genome Sequence Resource for Two Populations of Ditylenchus destructor, the Migratory Endoparasitic Phytonematode.</title>
        <authorList>
            <person name="Zhang H."/>
            <person name="Lin R."/>
            <person name="Xie B."/>
        </authorList>
    </citation>
    <scope>NUCLEOTIDE SEQUENCE</scope>
    <source>
        <strain evidence="2">BazhouSP</strain>
    </source>
</reference>